<dbReference type="EMBL" id="GL348719">
    <property type="protein sequence ID" value="EFH43199.1"/>
    <property type="molecule type" value="Genomic_DNA"/>
</dbReference>
<gene>
    <name evidence="1" type="ORF">ARALYDRAFT_912579</name>
</gene>
<accession>D7MAL0</accession>
<organism evidence="2">
    <name type="scientific">Arabidopsis lyrata subsp. lyrata</name>
    <name type="common">Lyre-leaved rock-cress</name>
    <dbReference type="NCBI Taxonomy" id="81972"/>
    <lineage>
        <taxon>Eukaryota</taxon>
        <taxon>Viridiplantae</taxon>
        <taxon>Streptophyta</taxon>
        <taxon>Embryophyta</taxon>
        <taxon>Tracheophyta</taxon>
        <taxon>Spermatophyta</taxon>
        <taxon>Magnoliopsida</taxon>
        <taxon>eudicotyledons</taxon>
        <taxon>Gunneridae</taxon>
        <taxon>Pentapetalae</taxon>
        <taxon>rosids</taxon>
        <taxon>malvids</taxon>
        <taxon>Brassicales</taxon>
        <taxon>Brassicaceae</taxon>
        <taxon>Camelineae</taxon>
        <taxon>Arabidopsis</taxon>
    </lineage>
</organism>
<proteinExistence type="predicted"/>
<protein>
    <submittedName>
        <fullName evidence="1">Predicted protein</fullName>
    </submittedName>
</protein>
<evidence type="ECO:0000313" key="2">
    <source>
        <dbReference type="Proteomes" id="UP000008694"/>
    </source>
</evidence>
<evidence type="ECO:0000313" key="1">
    <source>
        <dbReference type="EMBL" id="EFH43199.1"/>
    </source>
</evidence>
<name>D7MAL0_ARALL</name>
<dbReference type="Proteomes" id="UP000008694">
    <property type="component" value="Unassembled WGS sequence"/>
</dbReference>
<sequence length="66" mass="7596">MELCSSSSSLWRLWAIPFVFEDQSTIPTDSLRVLSFRLEFNSMIVDSITKFVDTTLFLPRLSSSVF</sequence>
<reference evidence="2" key="1">
    <citation type="journal article" date="2011" name="Nat. Genet.">
        <title>The Arabidopsis lyrata genome sequence and the basis of rapid genome size change.</title>
        <authorList>
            <person name="Hu T.T."/>
            <person name="Pattyn P."/>
            <person name="Bakker E.G."/>
            <person name="Cao J."/>
            <person name="Cheng J.-F."/>
            <person name="Clark R.M."/>
            <person name="Fahlgren N."/>
            <person name="Fawcett J.A."/>
            <person name="Grimwood J."/>
            <person name="Gundlach H."/>
            <person name="Haberer G."/>
            <person name="Hollister J.D."/>
            <person name="Ossowski S."/>
            <person name="Ottilar R.P."/>
            <person name="Salamov A.A."/>
            <person name="Schneeberger K."/>
            <person name="Spannagl M."/>
            <person name="Wang X."/>
            <person name="Yang L."/>
            <person name="Nasrallah M.E."/>
            <person name="Bergelson J."/>
            <person name="Carrington J.C."/>
            <person name="Gaut B.S."/>
            <person name="Schmutz J."/>
            <person name="Mayer K.F.X."/>
            <person name="Van de Peer Y."/>
            <person name="Grigoriev I.V."/>
            <person name="Nordborg M."/>
            <person name="Weigel D."/>
            <person name="Guo Y.-L."/>
        </authorList>
    </citation>
    <scope>NUCLEOTIDE SEQUENCE [LARGE SCALE GENOMIC DNA]</scope>
    <source>
        <strain evidence="2">cv. MN47</strain>
    </source>
</reference>
<keyword evidence="2" id="KW-1185">Reference proteome</keyword>
<dbReference type="Gramene" id="scaffold_700321.1">
    <property type="protein sequence ID" value="scaffold_700321.1"/>
    <property type="gene ID" value="scaffold_700321.1"/>
</dbReference>
<dbReference type="AlphaFoldDB" id="D7MAL0"/>
<dbReference type="HOGENOM" id="CLU_2834613_0_0_1"/>